<evidence type="ECO:0000256" key="4">
    <source>
        <dbReference type="ARBA" id="ARBA00022581"/>
    </source>
</evidence>
<evidence type="ECO:0000256" key="8">
    <source>
        <dbReference type="ARBA" id="ARBA00022921"/>
    </source>
</evidence>
<keyword evidence="2 14" id="KW-0488">Methylation</keyword>
<dbReference type="EMBL" id="KY427939">
    <property type="protein sequence ID" value="ARE31892.1"/>
    <property type="molecule type" value="Genomic_DNA"/>
</dbReference>
<feature type="compositionally biased region" description="Basic residues" evidence="15">
    <location>
        <begin position="699"/>
        <end position="709"/>
    </location>
</feature>
<evidence type="ECO:0000256" key="9">
    <source>
        <dbReference type="ARBA" id="ARBA00022995"/>
    </source>
</evidence>
<evidence type="ECO:0000256" key="11">
    <source>
        <dbReference type="ARBA" id="ARBA00023200"/>
    </source>
</evidence>
<gene>
    <name evidence="14" type="primary">L4</name>
</gene>
<keyword evidence="10 14" id="KW-0143">Chaperone</keyword>
<comment type="function">
    <text evidence="14">Protein that inhibits host translation while promoting late viral translation by ribosome shunting. Blocks host cap-dependent translation by binding to eIF4G, displacing MKNK1 from cap initiation complexes and preventing EIF4E phosphorylation. Binds to the tripartite leader sequence of viral late mRNAs and recruits host eIF4G, PABPC1/poly-A binding protein and 40S ribosomes subunits on viral mRNAs, allowing ribosome shunting and efficient translation of late viral mRNAs even though conventional translation via ribosome scanning from the cap has been shut off in the host cell. During assembly, acts as a chaperone protein that helps hexon proteins assembly into trimers.</text>
</comment>
<sequence length="763" mass="87183">MAEEQTQWSIDTQLQHNDLEILLEGVSDIEHNEEEQTAAAARAEAETEENGDISCHPPSSPVSDESEYIDDDTLHKHIRRQSNILLEAFRDALELPTSIAEVSRAYERNLFCPLKLPKKQENGTVEPNPRLNFYPTFITPETLATYHLFFQNQKIPLSCKVNRPKANQIMKLSRGARIPDFPTVEQVRKIFEGLGDEQVSKNALQQENSHLIELEYDPPRAAVLKRNTALTHFAYPAVNLPPKIMSCVMDTLVMKHVESHQAGEEEEADSVVVSDEELLRWLQFKGTKEEAAVEISEKRKTMMAVVLVSSLLQCLKRFFTSESMIKKIGETLHYTFHHGYVKQAIKISNVDLTNIVSYMGILHENRVGHSTLHKTLKGENRMDYVRDTIFLWLIYTWQTAMGVWQQCMDDNNLKELQKILQKAKKNLWTEDNESYMSKELSAIIFPDHLLETLQKGLPDLTNQSMIQHFRDFILERSGILPAMCTALPTDFVPLTYHECPPPLWAYTYFLQLANYFMYHNDLHVDSSGEGVLDCYCRCNLCTPHRCLATNTALLNEVQLIGTFELQGPPSEDGKAPAPLKLTSGLWTSAYLRKFNREDYYPFTIQYYEDHKNPRTKAELSACVITQSKILAQLQNIKKAREEFLLKKGHGVYIDPQTGEELNTAEANSIQNGTQTRDNNTSTRSGGGGEFNGGEQSVQSRHRPRRRRPYRSGYRVNGNDSWRATEGGGGPENYIPRYHRQKEARRQSLGQNRQSEQASAHAEN</sequence>
<comment type="similarity">
    <text evidence="14">Belongs to the adenoviridae shutoff protein family.</text>
</comment>
<keyword evidence="9 14" id="KW-1190">Host gene expression shutoff by virus</keyword>
<evidence type="ECO:0000256" key="1">
    <source>
        <dbReference type="ARBA" id="ARBA00022448"/>
    </source>
</evidence>
<comment type="caution">
    <text evidence="14">Lacks conserved residue(s) required for the propagation of feature annotation.</text>
</comment>
<evidence type="ECO:0000256" key="5">
    <source>
        <dbReference type="ARBA" id="ARBA00022586"/>
    </source>
</evidence>
<accession>A0A240FBG6</accession>
<evidence type="ECO:0000256" key="14">
    <source>
        <dbReference type="HAMAP-Rule" id="MF_04060"/>
    </source>
</evidence>
<dbReference type="GO" id="GO:0030430">
    <property type="term" value="C:host cell cytoplasm"/>
    <property type="evidence" value="ECO:0007669"/>
    <property type="project" value="UniProtKB-SubCell"/>
</dbReference>
<keyword evidence="7 14" id="KW-0694">RNA-binding</keyword>
<keyword evidence="6 14" id="KW-1193">Eukaryotic host translation shutoff by virus</keyword>
<evidence type="ECO:0000256" key="10">
    <source>
        <dbReference type="ARBA" id="ARBA00023186"/>
    </source>
</evidence>
<evidence type="ECO:0000256" key="13">
    <source>
        <dbReference type="ARBA" id="ARBA00023325"/>
    </source>
</evidence>
<keyword evidence="4 14" id="KW-0945">Host-virus interaction</keyword>
<dbReference type="Proteomes" id="UP000201505">
    <property type="component" value="Segment"/>
</dbReference>
<comment type="induction">
    <text evidence="14">Expressed in the late phase of the viral replicative cycle.</text>
</comment>
<reference evidence="16 17" key="1">
    <citation type="journal article" date="2017" name="Arch. Virol.">
        <title>A red squirrel associated adenovirus identified by a combined microarray and deep sequencing approach.</title>
        <authorList>
            <person name="Abendroth B."/>
            <person name="Hoper D."/>
            <person name="Ulrich R.G."/>
            <person name="Larres G."/>
            <person name="Beer M."/>
        </authorList>
    </citation>
    <scope>NUCLEOTIDE SEQUENCE [LARGE SCALE GENOMIC DNA]</scope>
    <source>
        <strain evidence="16 17">DE/2013/Sciurus vulgaris/2013Pa405-00252</strain>
    </source>
</reference>
<feature type="compositionally biased region" description="Polar residues" evidence="15">
    <location>
        <begin position="668"/>
        <end position="683"/>
    </location>
</feature>
<evidence type="ECO:0000256" key="3">
    <source>
        <dbReference type="ARBA" id="ARBA00022553"/>
    </source>
</evidence>
<comment type="subcellular location">
    <subcellularLocation>
        <location evidence="14">Host cytoplasm</location>
    </subcellularLocation>
</comment>
<keyword evidence="8 14" id="KW-0426">Late protein</keyword>
<proteinExistence type="evidence at transcript level"/>
<evidence type="ECO:0000313" key="17">
    <source>
        <dbReference type="Proteomes" id="UP000201505"/>
    </source>
</evidence>
<organism evidence="16 17">
    <name type="scientific">red squirrel adenovirus 1</name>
    <dbReference type="NCBI Taxonomy" id="2773314"/>
    <lineage>
        <taxon>Viruses</taxon>
        <taxon>Varidnaviria</taxon>
        <taxon>Bamfordvirae</taxon>
        <taxon>Preplasmiviricota</taxon>
        <taxon>Polisuviricotina</taxon>
        <taxon>Pharingeaviricetes</taxon>
        <taxon>Rowavirales</taxon>
        <taxon>Adenoviridae</taxon>
        <taxon>Mastadenovirus</taxon>
        <taxon>Mastadenovirus sciuri</taxon>
        <taxon>Squirrel mastadenovirus A</taxon>
    </lineage>
</organism>
<evidence type="ECO:0000256" key="2">
    <source>
        <dbReference type="ARBA" id="ARBA00022481"/>
    </source>
</evidence>
<keyword evidence="11 14" id="KW-1035">Host cytoplasm</keyword>
<feature type="modified residue" description="Phosphotyrosine; by host" evidence="14">
    <location>
        <position position="334"/>
    </location>
</feature>
<keyword evidence="5 14" id="KW-1155">Translational shunt</keyword>
<dbReference type="HAMAP" id="MF_04060">
    <property type="entry name" value="ADV_SHUT"/>
    <property type="match status" value="1"/>
</dbReference>
<comment type="PTM">
    <text evidence="14">Phosphorylated. Tyrosine phosphorylation enhances preferential binding to tripartite leader mRNAs and allows ribosome shunting.</text>
</comment>
<evidence type="ECO:0000256" key="12">
    <source>
        <dbReference type="ARBA" id="ARBA00023247"/>
    </source>
</evidence>
<dbReference type="GO" id="GO:0043657">
    <property type="term" value="C:host cell"/>
    <property type="evidence" value="ECO:0007669"/>
    <property type="project" value="GOC"/>
</dbReference>
<comment type="subunit">
    <text evidence="14">Monomer. Interacts with hexon protein; this interaction allows chaperoning and trimerization of hexon proteins. Interacts (via N-terminus) with host initiation factor EIF4G (via C-terminus). Interacts (via RRM domain) with viral mRNAs that contain the tripartite leader; this interaction allows ribosome shunting and expression of viral late mRNAs.</text>
</comment>
<keyword evidence="1 14" id="KW-0813">Transport</keyword>
<dbReference type="Pfam" id="PF02438">
    <property type="entry name" value="Adeno_100"/>
    <property type="match status" value="1"/>
</dbReference>
<keyword evidence="12 14" id="KW-1262">Eukaryotic host gene expression shutoff by virus</keyword>
<feature type="modified residue" description="Phosphotyrosine; by host" evidence="14">
    <location>
        <position position="652"/>
    </location>
</feature>
<comment type="PTM">
    <text evidence="14">Might be cleaved by the viral protease.</text>
</comment>
<dbReference type="GO" id="GO:0039657">
    <property type="term" value="P:symbiont-mediated suppression of host gene expression"/>
    <property type="evidence" value="ECO:0007669"/>
    <property type="project" value="UniProtKB-UniRule"/>
</dbReference>
<keyword evidence="13 14" id="KW-1075">Inhibition of eukaryotic host translation factors by virus</keyword>
<evidence type="ECO:0000313" key="16">
    <source>
        <dbReference type="EMBL" id="ARE31892.1"/>
    </source>
</evidence>
<dbReference type="GO" id="GO:0019060">
    <property type="term" value="P:intracellular transport of viral protein in host cell"/>
    <property type="evidence" value="ECO:0007669"/>
    <property type="project" value="UniProtKB-UniRule"/>
</dbReference>
<evidence type="ECO:0000256" key="15">
    <source>
        <dbReference type="SAM" id="MobiDB-lite"/>
    </source>
</evidence>
<dbReference type="InterPro" id="IPR003381">
    <property type="entry name" value="L4"/>
</dbReference>
<feature type="region of interest" description="Disordered" evidence="15">
    <location>
        <begin position="668"/>
        <end position="763"/>
    </location>
</feature>
<feature type="compositionally biased region" description="Polar residues" evidence="15">
    <location>
        <begin position="747"/>
        <end position="757"/>
    </location>
</feature>
<comment type="miscellaneous">
    <text evidence="14">All late proteins expressed from the major late promoter are produced by alternative splicing and alternative polyadenylation of the same gene giving rise to non-overlapping ORFs. A leader sequence is present in the N-terminus of all these mRNAs and is recognized by the viral shutoff protein to provide expression although conventional translation via ribosome scanning from the cap has been shut off in the host cell.</text>
</comment>
<keyword evidence="17" id="KW-1185">Reference proteome</keyword>
<feature type="region of interest" description="Disordered" evidence="15">
    <location>
        <begin position="33"/>
        <end position="67"/>
    </location>
</feature>
<dbReference type="GO" id="GO:0003723">
    <property type="term" value="F:RNA binding"/>
    <property type="evidence" value="ECO:0007669"/>
    <property type="project" value="UniProtKB-UniRule"/>
</dbReference>
<evidence type="ECO:0000256" key="6">
    <source>
        <dbReference type="ARBA" id="ARBA00022809"/>
    </source>
</evidence>
<comment type="PTM">
    <text evidence="14">Methylated. Asymmetric dimethylation by host PRMT1 of the Arg/Gly-rich region may regulate shutoff protein binding to hexon and promote the capsid assembly in the nucleus.</text>
</comment>
<evidence type="ECO:0000256" key="7">
    <source>
        <dbReference type="ARBA" id="ARBA00022884"/>
    </source>
</evidence>
<dbReference type="GO" id="GO:0039606">
    <property type="term" value="P:symbiont-mediated suppression of host translation initiation"/>
    <property type="evidence" value="ECO:0007669"/>
    <property type="project" value="UniProtKB-KW"/>
</dbReference>
<keyword evidence="3 14" id="KW-0597">Phosphoprotein</keyword>
<protein>
    <recommendedName>
        <fullName evidence="14">Shutoff protein</fullName>
    </recommendedName>
    <alternativeName>
        <fullName evidence="14">100 kDa protein</fullName>
        <shortName evidence="14">p100K</shortName>
    </alternativeName>
    <alternativeName>
        <fullName evidence="14">100K-chaperone protein</fullName>
    </alternativeName>
    <alternativeName>
        <fullName evidence="14">L4-100K</fullName>
    </alternativeName>
    <alternativeName>
        <fullName evidence="14">Shutoff protein 100K</fullName>
    </alternativeName>
</protein>
<name>A0A240FBG6_9ADEN</name>
<dbReference type="GO" id="GO:0039704">
    <property type="term" value="P:viral translational shunt"/>
    <property type="evidence" value="ECO:0007669"/>
    <property type="project" value="UniProtKB-UniRule"/>
</dbReference>